<evidence type="ECO:0000256" key="4">
    <source>
        <dbReference type="ARBA" id="ARBA00022679"/>
    </source>
</evidence>
<evidence type="ECO:0000313" key="14">
    <source>
        <dbReference type="Proteomes" id="UP001449795"/>
    </source>
</evidence>
<dbReference type="PROSITE" id="PS01124">
    <property type="entry name" value="HTH_ARAC_FAMILY_2"/>
    <property type="match status" value="1"/>
</dbReference>
<dbReference type="InterPro" id="IPR016221">
    <property type="entry name" value="Bifunct_regulatory_prot_Ada"/>
</dbReference>
<keyword evidence="9" id="KW-0234">DNA repair</keyword>
<dbReference type="EC" id="2.1.1.-" evidence="13"/>
<dbReference type="InterPro" id="IPR018060">
    <property type="entry name" value="HTH_AraC"/>
</dbReference>
<dbReference type="NCBIfam" id="TIGR00589">
    <property type="entry name" value="ogt"/>
    <property type="match status" value="1"/>
</dbReference>
<evidence type="ECO:0000256" key="3">
    <source>
        <dbReference type="ARBA" id="ARBA00022603"/>
    </source>
</evidence>
<dbReference type="PANTHER" id="PTHR10815:SF14">
    <property type="entry name" value="BIFUNCTIONAL TRANSCRIPTIONAL ACTIVATOR_DNA REPAIR ENZYME ADA"/>
    <property type="match status" value="1"/>
</dbReference>
<dbReference type="CDD" id="cd06445">
    <property type="entry name" value="ATase"/>
    <property type="match status" value="1"/>
</dbReference>
<dbReference type="SMART" id="SM00342">
    <property type="entry name" value="HTH_ARAC"/>
    <property type="match status" value="1"/>
</dbReference>
<dbReference type="SUPFAM" id="SSF46767">
    <property type="entry name" value="Methylated DNA-protein cysteine methyltransferase, C-terminal domain"/>
    <property type="match status" value="1"/>
</dbReference>
<name>A0ABZ3D4N0_9PROT</name>
<dbReference type="InterPro" id="IPR004026">
    <property type="entry name" value="Ada_DNA_repair_Zn-bd"/>
</dbReference>
<dbReference type="PIRSF" id="PIRSF000409">
    <property type="entry name" value="Ada"/>
    <property type="match status" value="1"/>
</dbReference>
<proteinExistence type="predicted"/>
<dbReference type="PANTHER" id="PTHR10815">
    <property type="entry name" value="METHYLATED-DNA--PROTEIN-CYSTEINE METHYLTRANSFERASE"/>
    <property type="match status" value="1"/>
</dbReference>
<evidence type="ECO:0000256" key="2">
    <source>
        <dbReference type="ARBA" id="ARBA00001947"/>
    </source>
</evidence>
<keyword evidence="7" id="KW-0010">Activator</keyword>
<comment type="catalytic activity">
    <reaction evidence="10">
        <text>a 6-O-methyl-2'-deoxyguanosine in DNA + L-cysteinyl-[protein] = S-methyl-L-cysteinyl-[protein] + a 2'-deoxyguanosine in DNA</text>
        <dbReference type="Rhea" id="RHEA:24000"/>
        <dbReference type="Rhea" id="RHEA-COMP:10131"/>
        <dbReference type="Rhea" id="RHEA-COMP:10132"/>
        <dbReference type="Rhea" id="RHEA-COMP:11367"/>
        <dbReference type="Rhea" id="RHEA-COMP:11368"/>
        <dbReference type="ChEBI" id="CHEBI:29950"/>
        <dbReference type="ChEBI" id="CHEBI:82612"/>
        <dbReference type="ChEBI" id="CHEBI:85445"/>
        <dbReference type="ChEBI" id="CHEBI:85448"/>
        <dbReference type="EC" id="2.1.1.63"/>
    </reaction>
</comment>
<evidence type="ECO:0000256" key="8">
    <source>
        <dbReference type="ARBA" id="ARBA00023163"/>
    </source>
</evidence>
<evidence type="ECO:0000256" key="7">
    <source>
        <dbReference type="ARBA" id="ARBA00023159"/>
    </source>
</evidence>
<dbReference type="Pfam" id="PF02805">
    <property type="entry name" value="Ada_Zn_binding"/>
    <property type="match status" value="1"/>
</dbReference>
<evidence type="ECO:0000259" key="12">
    <source>
        <dbReference type="PROSITE" id="PS01124"/>
    </source>
</evidence>
<dbReference type="GO" id="GO:0003677">
    <property type="term" value="F:DNA binding"/>
    <property type="evidence" value="ECO:0007669"/>
    <property type="project" value="UniProtKB-KW"/>
</dbReference>
<evidence type="ECO:0000256" key="10">
    <source>
        <dbReference type="ARBA" id="ARBA00049348"/>
    </source>
</evidence>
<dbReference type="InterPro" id="IPR036388">
    <property type="entry name" value="WH-like_DNA-bd_sf"/>
</dbReference>
<dbReference type="Gene3D" id="3.40.10.10">
    <property type="entry name" value="DNA Methylphosphotriester Repair Domain"/>
    <property type="match status" value="1"/>
</dbReference>
<comment type="catalytic activity">
    <reaction evidence="1">
        <text>a 4-O-methyl-thymidine in DNA + L-cysteinyl-[protein] = a thymidine in DNA + S-methyl-L-cysteinyl-[protein]</text>
        <dbReference type="Rhea" id="RHEA:53428"/>
        <dbReference type="Rhea" id="RHEA-COMP:10131"/>
        <dbReference type="Rhea" id="RHEA-COMP:10132"/>
        <dbReference type="Rhea" id="RHEA-COMP:13555"/>
        <dbReference type="Rhea" id="RHEA-COMP:13556"/>
        <dbReference type="ChEBI" id="CHEBI:29950"/>
        <dbReference type="ChEBI" id="CHEBI:82612"/>
        <dbReference type="ChEBI" id="CHEBI:137386"/>
        <dbReference type="ChEBI" id="CHEBI:137387"/>
        <dbReference type="EC" id="2.1.1.63"/>
    </reaction>
</comment>
<dbReference type="InterPro" id="IPR009057">
    <property type="entry name" value="Homeodomain-like_sf"/>
</dbReference>
<dbReference type="GO" id="GO:0032259">
    <property type="term" value="P:methylation"/>
    <property type="evidence" value="ECO:0007669"/>
    <property type="project" value="UniProtKB-KW"/>
</dbReference>
<keyword evidence="13" id="KW-0238">DNA-binding</keyword>
<keyword evidence="14" id="KW-1185">Reference proteome</keyword>
<feature type="region of interest" description="Disordered" evidence="11">
    <location>
        <begin position="1"/>
        <end position="24"/>
    </location>
</feature>
<organism evidence="13 14">
    <name type="scientific">Nguyenibacter vanlangensis</name>
    <dbReference type="NCBI Taxonomy" id="1216886"/>
    <lineage>
        <taxon>Bacteria</taxon>
        <taxon>Pseudomonadati</taxon>
        <taxon>Pseudomonadota</taxon>
        <taxon>Alphaproteobacteria</taxon>
        <taxon>Acetobacterales</taxon>
        <taxon>Acetobacteraceae</taxon>
        <taxon>Nguyenibacter</taxon>
    </lineage>
</organism>
<dbReference type="EMBL" id="CP152276">
    <property type="protein sequence ID" value="XAE42431.1"/>
    <property type="molecule type" value="Genomic_DNA"/>
</dbReference>
<evidence type="ECO:0000256" key="9">
    <source>
        <dbReference type="ARBA" id="ARBA00023204"/>
    </source>
</evidence>
<evidence type="ECO:0000256" key="11">
    <source>
        <dbReference type="SAM" id="MobiDB-lite"/>
    </source>
</evidence>
<keyword evidence="8" id="KW-0804">Transcription</keyword>
<keyword evidence="6" id="KW-0805">Transcription regulation</keyword>
<keyword evidence="5" id="KW-0227">DNA damage</keyword>
<dbReference type="Pfam" id="PF01035">
    <property type="entry name" value="DNA_binding_1"/>
    <property type="match status" value="1"/>
</dbReference>
<dbReference type="InterPro" id="IPR036217">
    <property type="entry name" value="MethylDNA_cys_MeTrfase_DNAb"/>
</dbReference>
<dbReference type="InterPro" id="IPR014048">
    <property type="entry name" value="MethylDNA_cys_MeTrfase_DNA-bd"/>
</dbReference>
<sequence>MDITTDGMQPMDMPLAVRPVPETTDQDPRWRRIVARDRAADGLFWYAVTTTGVYCRPSCPSRTARPENVRIYDSREAARAAGFRACRRCRPDAAPVAEACAIVAAACRHIEQAETVPTTEELAAACGWSVAHFHRTFRAETGLTPHDYAAAHRDGRLRAALAGGATVTAALYEAGFGSSSRFYAHADRALGMQPSAYRKGGAGESLHFAVGQCALGAILVASSERGVCAILMGDAPDALLRDLQDRFPKATLIGGDAEYEQRVAQVVAFVEAPGTGLDLPLDIRGTAFQRRVWTALRAIPPGQVATYRDVARAIGAPQAVRAVAGACAANALAVAIPCHRVVRTDGSLSGYRWGIARKRALIAREGAVLP</sequence>
<accession>A0ABZ3D4N0</accession>
<evidence type="ECO:0000313" key="13">
    <source>
        <dbReference type="EMBL" id="XAE42431.1"/>
    </source>
</evidence>
<dbReference type="GO" id="GO:0008168">
    <property type="term" value="F:methyltransferase activity"/>
    <property type="evidence" value="ECO:0007669"/>
    <property type="project" value="UniProtKB-KW"/>
</dbReference>
<dbReference type="PROSITE" id="PS00374">
    <property type="entry name" value="MGMT"/>
    <property type="match status" value="1"/>
</dbReference>
<reference evidence="13 14" key="1">
    <citation type="submission" date="2024-04" db="EMBL/GenBank/DDBJ databases">
        <title>Complete genome sequence of Nguyenibacter vanlangesis HBCM-1154, a strain capable of nitrogen fixation, IAA production, and phosphorus solubilization isolated from sugarcane soil.</title>
        <authorList>
            <person name="MY HANH P."/>
        </authorList>
    </citation>
    <scope>NUCLEOTIDE SEQUENCE [LARGE SCALE GENOMIC DNA]</scope>
    <source>
        <strain evidence="13 14">HBCM 1154</strain>
    </source>
</reference>
<dbReference type="SUPFAM" id="SSF46689">
    <property type="entry name" value="Homeodomain-like"/>
    <property type="match status" value="1"/>
</dbReference>
<evidence type="ECO:0000256" key="5">
    <source>
        <dbReference type="ARBA" id="ARBA00022763"/>
    </source>
</evidence>
<dbReference type="InterPro" id="IPR001497">
    <property type="entry name" value="MethylDNA_cys_MeTrfase_AS"/>
</dbReference>
<dbReference type="NCBIfam" id="NF011964">
    <property type="entry name" value="PRK15435.1"/>
    <property type="match status" value="1"/>
</dbReference>
<feature type="domain" description="HTH araC/xylS-type" evidence="12">
    <location>
        <begin position="100"/>
        <end position="200"/>
    </location>
</feature>
<protein>
    <submittedName>
        <fullName evidence="13">Bifunctional DNA-binding transcriptional regulator/O6-methylguanine-DNA methyltransferase Ada</fullName>
        <ecNumber evidence="13">2.1.1.-</ecNumber>
    </submittedName>
</protein>
<keyword evidence="3 13" id="KW-0489">Methyltransferase</keyword>
<dbReference type="InterPro" id="IPR035451">
    <property type="entry name" value="Ada-like_dom_sf"/>
</dbReference>
<evidence type="ECO:0000256" key="6">
    <source>
        <dbReference type="ARBA" id="ARBA00023015"/>
    </source>
</evidence>
<dbReference type="Pfam" id="PF12833">
    <property type="entry name" value="HTH_18"/>
    <property type="match status" value="1"/>
</dbReference>
<dbReference type="Proteomes" id="UP001449795">
    <property type="component" value="Chromosome"/>
</dbReference>
<dbReference type="SUPFAM" id="SSF53155">
    <property type="entry name" value="Methylated DNA-protein cysteine methyltransferase domain"/>
    <property type="match status" value="1"/>
</dbReference>
<dbReference type="InterPro" id="IPR036631">
    <property type="entry name" value="MGMT_N_sf"/>
</dbReference>
<dbReference type="SUPFAM" id="SSF57884">
    <property type="entry name" value="Ada DNA repair protein, N-terminal domain (N-Ada 10)"/>
    <property type="match status" value="1"/>
</dbReference>
<gene>
    <name evidence="13" type="primary">ada</name>
    <name evidence="13" type="ORF">AAC691_19605</name>
</gene>
<keyword evidence="4 13" id="KW-0808">Transferase</keyword>
<dbReference type="Gene3D" id="1.10.10.10">
    <property type="entry name" value="Winged helix-like DNA-binding domain superfamily/Winged helix DNA-binding domain"/>
    <property type="match status" value="1"/>
</dbReference>
<evidence type="ECO:0000256" key="1">
    <source>
        <dbReference type="ARBA" id="ARBA00001286"/>
    </source>
</evidence>
<dbReference type="Gene3D" id="1.10.10.60">
    <property type="entry name" value="Homeodomain-like"/>
    <property type="match status" value="1"/>
</dbReference>
<comment type="cofactor">
    <cofactor evidence="2">
        <name>Zn(2+)</name>
        <dbReference type="ChEBI" id="CHEBI:29105"/>
    </cofactor>
</comment>
<dbReference type="Gene3D" id="3.30.160.70">
    <property type="entry name" value="Methylated DNA-protein cysteine methyltransferase domain"/>
    <property type="match status" value="1"/>
</dbReference>